<evidence type="ECO:0000313" key="13">
    <source>
        <dbReference type="Proteomes" id="UP000587396"/>
    </source>
</evidence>
<evidence type="ECO:0000256" key="4">
    <source>
        <dbReference type="ARBA" id="ARBA00022603"/>
    </source>
</evidence>
<comment type="miscellaneous">
    <text evidence="9">This enzyme catalyzes only one turnover and therefore is not strictly catalytic. According to one definition, an enzyme is a biocatalyst that acts repeatedly and over many reaction cycles.</text>
</comment>
<keyword evidence="7 9" id="KW-0234">DNA repair</keyword>
<organism evidence="12 13">
    <name type="scientific">Gordonibacter massiliensis</name>
    <name type="common">ex Traore et al. 2017</name>
    <dbReference type="NCBI Taxonomy" id="1841863"/>
    <lineage>
        <taxon>Bacteria</taxon>
        <taxon>Bacillati</taxon>
        <taxon>Actinomycetota</taxon>
        <taxon>Coriobacteriia</taxon>
        <taxon>Eggerthellales</taxon>
        <taxon>Eggerthellaceae</taxon>
        <taxon>Gordonibacter</taxon>
    </lineage>
</organism>
<dbReference type="FunFam" id="1.10.10.10:FF:000214">
    <property type="entry name" value="Methylated-DNA--protein-cysteine methyltransferase"/>
    <property type="match status" value="1"/>
</dbReference>
<proteinExistence type="inferred from homology"/>
<dbReference type="PANTHER" id="PTHR10815">
    <property type="entry name" value="METHYLATED-DNA--PROTEIN-CYSTEINE METHYLTRANSFERASE"/>
    <property type="match status" value="1"/>
</dbReference>
<evidence type="ECO:0000256" key="5">
    <source>
        <dbReference type="ARBA" id="ARBA00022679"/>
    </source>
</evidence>
<dbReference type="EMBL" id="JACMSE010000008">
    <property type="protein sequence ID" value="MBC2889846.1"/>
    <property type="molecule type" value="Genomic_DNA"/>
</dbReference>
<dbReference type="RefSeq" id="WP_185905622.1">
    <property type="nucleotide sequence ID" value="NZ_JACMSE010000008.1"/>
</dbReference>
<dbReference type="AlphaFoldDB" id="A0A842JFU2"/>
<keyword evidence="13" id="KW-1185">Reference proteome</keyword>
<evidence type="ECO:0000256" key="9">
    <source>
        <dbReference type="HAMAP-Rule" id="MF_00772"/>
    </source>
</evidence>
<dbReference type="CDD" id="cd06445">
    <property type="entry name" value="ATase"/>
    <property type="match status" value="1"/>
</dbReference>
<dbReference type="Proteomes" id="UP000587396">
    <property type="component" value="Unassembled WGS sequence"/>
</dbReference>
<dbReference type="Gene3D" id="3.30.160.70">
    <property type="entry name" value="Methylated DNA-protein cysteine methyltransferase domain"/>
    <property type="match status" value="1"/>
</dbReference>
<comment type="catalytic activity">
    <reaction evidence="1 9">
        <text>a 4-O-methyl-thymidine in DNA + L-cysteinyl-[protein] = a thymidine in DNA + S-methyl-L-cysteinyl-[protein]</text>
        <dbReference type="Rhea" id="RHEA:53428"/>
        <dbReference type="Rhea" id="RHEA-COMP:10131"/>
        <dbReference type="Rhea" id="RHEA-COMP:10132"/>
        <dbReference type="Rhea" id="RHEA-COMP:13555"/>
        <dbReference type="Rhea" id="RHEA-COMP:13556"/>
        <dbReference type="ChEBI" id="CHEBI:29950"/>
        <dbReference type="ChEBI" id="CHEBI:82612"/>
        <dbReference type="ChEBI" id="CHEBI:137386"/>
        <dbReference type="ChEBI" id="CHEBI:137387"/>
        <dbReference type="EC" id="2.1.1.63"/>
    </reaction>
</comment>
<keyword evidence="6 9" id="KW-0227">DNA damage</keyword>
<dbReference type="SUPFAM" id="SSF46767">
    <property type="entry name" value="Methylated DNA-protein cysteine methyltransferase, C-terminal domain"/>
    <property type="match status" value="1"/>
</dbReference>
<evidence type="ECO:0000259" key="10">
    <source>
        <dbReference type="Pfam" id="PF01035"/>
    </source>
</evidence>
<comment type="catalytic activity">
    <reaction evidence="8 9">
        <text>a 6-O-methyl-2'-deoxyguanosine in DNA + L-cysteinyl-[protein] = S-methyl-L-cysteinyl-[protein] + a 2'-deoxyguanosine in DNA</text>
        <dbReference type="Rhea" id="RHEA:24000"/>
        <dbReference type="Rhea" id="RHEA-COMP:10131"/>
        <dbReference type="Rhea" id="RHEA-COMP:10132"/>
        <dbReference type="Rhea" id="RHEA-COMP:11367"/>
        <dbReference type="Rhea" id="RHEA-COMP:11368"/>
        <dbReference type="ChEBI" id="CHEBI:29950"/>
        <dbReference type="ChEBI" id="CHEBI:82612"/>
        <dbReference type="ChEBI" id="CHEBI:85445"/>
        <dbReference type="ChEBI" id="CHEBI:85448"/>
        <dbReference type="EC" id="2.1.1.63"/>
    </reaction>
</comment>
<dbReference type="SUPFAM" id="SSF53155">
    <property type="entry name" value="Methylated DNA-protein cysteine methyltransferase domain"/>
    <property type="match status" value="1"/>
</dbReference>
<evidence type="ECO:0000256" key="1">
    <source>
        <dbReference type="ARBA" id="ARBA00001286"/>
    </source>
</evidence>
<dbReference type="EC" id="2.1.1.63" evidence="9"/>
<evidence type="ECO:0000256" key="2">
    <source>
        <dbReference type="ARBA" id="ARBA00008711"/>
    </source>
</evidence>
<dbReference type="GO" id="GO:0006307">
    <property type="term" value="P:DNA alkylation repair"/>
    <property type="evidence" value="ECO:0007669"/>
    <property type="project" value="UniProtKB-UniRule"/>
</dbReference>
<evidence type="ECO:0000313" key="12">
    <source>
        <dbReference type="EMBL" id="MBC2889846.1"/>
    </source>
</evidence>
<dbReference type="InterPro" id="IPR036631">
    <property type="entry name" value="MGMT_N_sf"/>
</dbReference>
<dbReference type="InterPro" id="IPR014048">
    <property type="entry name" value="MethylDNA_cys_MeTrfase_DNA-bd"/>
</dbReference>
<dbReference type="NCBIfam" id="TIGR00589">
    <property type="entry name" value="ogt"/>
    <property type="match status" value="1"/>
</dbReference>
<evidence type="ECO:0000256" key="6">
    <source>
        <dbReference type="ARBA" id="ARBA00022763"/>
    </source>
</evidence>
<dbReference type="Pfam" id="PF02870">
    <property type="entry name" value="Methyltransf_1N"/>
    <property type="match status" value="1"/>
</dbReference>
<dbReference type="InterPro" id="IPR008332">
    <property type="entry name" value="MethylG_MeTrfase_N"/>
</dbReference>
<dbReference type="Gene3D" id="1.10.10.10">
    <property type="entry name" value="Winged helix-like DNA-binding domain superfamily/Winged helix DNA-binding domain"/>
    <property type="match status" value="1"/>
</dbReference>
<keyword evidence="3 9" id="KW-0963">Cytoplasm</keyword>
<dbReference type="PANTHER" id="PTHR10815:SF5">
    <property type="entry name" value="METHYLATED-DNA--PROTEIN-CYSTEINE METHYLTRANSFERASE"/>
    <property type="match status" value="1"/>
</dbReference>
<name>A0A842JFU2_9ACTN</name>
<sequence length="176" mass="19046">MDYLASFDSPVGPLTVASDGDALVGLWLDGQKYFEATLGETEERPDLPVLQEARAWLDRYFEGADPGPIPPVRPRGTAFRQRVWTMLAEIPYGQLTTYGELARRIEEETGVRTSARAVGGAVGHNPISIILPCHRVVGSTRSLTGYAGGLQKKIALLKLEGVDVDALKVPTRGTAL</sequence>
<evidence type="ECO:0000256" key="3">
    <source>
        <dbReference type="ARBA" id="ARBA00022490"/>
    </source>
</evidence>
<gene>
    <name evidence="12" type="ORF">H7313_10915</name>
</gene>
<evidence type="ECO:0000256" key="8">
    <source>
        <dbReference type="ARBA" id="ARBA00049348"/>
    </source>
</evidence>
<dbReference type="PROSITE" id="PS00374">
    <property type="entry name" value="MGMT"/>
    <property type="match status" value="1"/>
</dbReference>
<evidence type="ECO:0000259" key="11">
    <source>
        <dbReference type="Pfam" id="PF02870"/>
    </source>
</evidence>
<dbReference type="GO" id="GO:0032259">
    <property type="term" value="P:methylation"/>
    <property type="evidence" value="ECO:0007669"/>
    <property type="project" value="UniProtKB-KW"/>
</dbReference>
<accession>A0A842JFU2</accession>
<dbReference type="GO" id="GO:0003908">
    <property type="term" value="F:methylated-DNA-[protein]-cysteine S-methyltransferase activity"/>
    <property type="evidence" value="ECO:0007669"/>
    <property type="project" value="UniProtKB-UniRule"/>
</dbReference>
<reference evidence="12 13" key="1">
    <citation type="submission" date="2020-08" db="EMBL/GenBank/DDBJ databases">
        <authorList>
            <person name="Liu C."/>
            <person name="Sun Q."/>
        </authorList>
    </citation>
    <scope>NUCLEOTIDE SEQUENCE [LARGE SCALE GENOMIC DNA]</scope>
    <source>
        <strain evidence="12 13">N22</strain>
    </source>
</reference>
<feature type="active site" description="Nucleophile; methyl group acceptor" evidence="9">
    <location>
        <position position="133"/>
    </location>
</feature>
<dbReference type="InterPro" id="IPR023546">
    <property type="entry name" value="MGMT"/>
</dbReference>
<dbReference type="GO" id="GO:0005737">
    <property type="term" value="C:cytoplasm"/>
    <property type="evidence" value="ECO:0007669"/>
    <property type="project" value="UniProtKB-SubCell"/>
</dbReference>
<dbReference type="Pfam" id="PF01035">
    <property type="entry name" value="DNA_binding_1"/>
    <property type="match status" value="1"/>
</dbReference>
<feature type="domain" description="Methylated-DNA-[protein]-cysteine S-methyltransferase DNA binding" evidence="10">
    <location>
        <begin position="78"/>
        <end position="162"/>
    </location>
</feature>
<comment type="similarity">
    <text evidence="2 9">Belongs to the MGMT family.</text>
</comment>
<feature type="domain" description="Methylguanine DNA methyltransferase ribonuclease-like" evidence="11">
    <location>
        <begin position="5"/>
        <end position="64"/>
    </location>
</feature>
<protein>
    <recommendedName>
        <fullName evidence="9">Methylated-DNA--protein-cysteine methyltransferase</fullName>
        <ecNumber evidence="9">2.1.1.63</ecNumber>
    </recommendedName>
    <alternativeName>
        <fullName evidence="9">6-O-methylguanine-DNA methyltransferase</fullName>
        <shortName evidence="9">MGMT</shortName>
    </alternativeName>
    <alternativeName>
        <fullName evidence="9">O-6-methylguanine-DNA-alkyltransferase</fullName>
    </alternativeName>
</protein>
<comment type="caution">
    <text evidence="12">The sequence shown here is derived from an EMBL/GenBank/DDBJ whole genome shotgun (WGS) entry which is preliminary data.</text>
</comment>
<keyword evidence="4 9" id="KW-0489">Methyltransferase</keyword>
<dbReference type="HAMAP" id="MF_00772">
    <property type="entry name" value="OGT"/>
    <property type="match status" value="1"/>
</dbReference>
<keyword evidence="5 9" id="KW-0808">Transferase</keyword>
<dbReference type="InterPro" id="IPR036217">
    <property type="entry name" value="MethylDNA_cys_MeTrfase_DNAb"/>
</dbReference>
<comment type="function">
    <text evidence="9">Involved in the cellular defense against the biological effects of O6-methylguanine (O6-MeG) and O4-methylthymine (O4-MeT) in DNA. Repairs the methylated nucleobase in DNA by stoichiometrically transferring the methyl group to a cysteine residue in the enzyme. This is a suicide reaction: the enzyme is irreversibly inactivated.</text>
</comment>
<comment type="subcellular location">
    <subcellularLocation>
        <location evidence="9">Cytoplasm</location>
    </subcellularLocation>
</comment>
<evidence type="ECO:0000256" key="7">
    <source>
        <dbReference type="ARBA" id="ARBA00023204"/>
    </source>
</evidence>
<dbReference type="InterPro" id="IPR001497">
    <property type="entry name" value="MethylDNA_cys_MeTrfase_AS"/>
</dbReference>
<dbReference type="InterPro" id="IPR036388">
    <property type="entry name" value="WH-like_DNA-bd_sf"/>
</dbReference>